<organism evidence="1 2">
    <name type="scientific">Alkalicoccus luteus</name>
    <dbReference type="NCBI Taxonomy" id="1237094"/>
    <lineage>
        <taxon>Bacteria</taxon>
        <taxon>Bacillati</taxon>
        <taxon>Bacillota</taxon>
        <taxon>Bacilli</taxon>
        <taxon>Bacillales</taxon>
        <taxon>Bacillaceae</taxon>
        <taxon>Alkalicoccus</taxon>
    </lineage>
</organism>
<dbReference type="RefSeq" id="WP_168007767.1">
    <property type="nucleotide sequence ID" value="NZ_JAATHJ010000020.1"/>
</dbReference>
<keyword evidence="2" id="KW-1185">Reference proteome</keyword>
<evidence type="ECO:0000313" key="2">
    <source>
        <dbReference type="Proteomes" id="UP000752012"/>
    </source>
</evidence>
<name>A0A969TVG1_9BACI</name>
<gene>
    <name evidence="1" type="ORF">HCN83_12285</name>
</gene>
<evidence type="ECO:0008006" key="3">
    <source>
        <dbReference type="Google" id="ProtNLM"/>
    </source>
</evidence>
<dbReference type="EMBL" id="JAATHJ010000020">
    <property type="protein sequence ID" value="NJP38365.1"/>
    <property type="molecule type" value="Genomic_DNA"/>
</dbReference>
<evidence type="ECO:0000313" key="1">
    <source>
        <dbReference type="EMBL" id="NJP38365.1"/>
    </source>
</evidence>
<sequence length="66" mass="7585">MKEGSIVKNRRCDSPSCPGILYEKPRVIFAHIRSLEETYSVEQMCEVLGVSKSGYYKWKARQSDQA</sequence>
<accession>A0A969TVG1</accession>
<protein>
    <recommendedName>
        <fullName evidence="3">IS3 family transposase</fullName>
    </recommendedName>
</protein>
<reference evidence="1 2" key="1">
    <citation type="submission" date="2020-03" db="EMBL/GenBank/DDBJ databases">
        <title>Assessment of the enzymatic potential of alkaline-tolerant lipase obtained from Bacillus luteus H11 (technogenic soil) for the bioremediation of saline soils contaminated with petroleum substances.</title>
        <authorList>
            <person name="Kalwasinska A."/>
        </authorList>
    </citation>
    <scope>NUCLEOTIDE SEQUENCE [LARGE SCALE GENOMIC DNA]</scope>
    <source>
        <strain evidence="1 2">H11</strain>
    </source>
</reference>
<dbReference type="AlphaFoldDB" id="A0A969TVG1"/>
<comment type="caution">
    <text evidence="1">The sequence shown here is derived from an EMBL/GenBank/DDBJ whole genome shotgun (WGS) entry which is preliminary data.</text>
</comment>
<dbReference type="Proteomes" id="UP000752012">
    <property type="component" value="Unassembled WGS sequence"/>
</dbReference>
<proteinExistence type="predicted"/>